<proteinExistence type="predicted"/>
<evidence type="ECO:0008006" key="2">
    <source>
        <dbReference type="Google" id="ProtNLM"/>
    </source>
</evidence>
<evidence type="ECO:0000313" key="1">
    <source>
        <dbReference type="EMBL" id="QYS89405.1"/>
    </source>
</evidence>
<dbReference type="Proteomes" id="UP000824721">
    <property type="component" value="Chromosome"/>
</dbReference>
<gene>
    <name evidence="1" type="ORF">JJC05_03620</name>
</gene>
<sequence>MTLSIWRLAHFALALITSVFLILASLTGAILAVDAIKQKNTPYKVDNFEKIKLAKVLAVVKKNL</sequence>
<dbReference type="KEGG" id="fdv:JJC05_03620"/>
<organism evidence="1">
    <name type="scientific">Flavobacterium columnare</name>
    <dbReference type="NCBI Taxonomy" id="996"/>
    <lineage>
        <taxon>Bacteria</taxon>
        <taxon>Pseudomonadati</taxon>
        <taxon>Bacteroidota</taxon>
        <taxon>Flavobacteriia</taxon>
        <taxon>Flavobacteriales</taxon>
        <taxon>Flavobacteriaceae</taxon>
        <taxon>Flavobacterium</taxon>
    </lineage>
</organism>
<dbReference type="EMBL" id="CP067378">
    <property type="protein sequence ID" value="QYS89405.1"/>
    <property type="molecule type" value="Genomic_DNA"/>
</dbReference>
<protein>
    <recommendedName>
        <fullName evidence="2">PepSY domain-containing protein</fullName>
    </recommendedName>
</protein>
<reference evidence="1" key="1">
    <citation type="submission" date="2020-12" db="EMBL/GenBank/DDBJ databases">
        <title>Genome sequencing of genetic groups of Flavobacterium columnare.</title>
        <authorList>
            <person name="Waldbieser G.C."/>
            <person name="Griffin M.J."/>
            <person name="LaFrentz B.R."/>
        </authorList>
    </citation>
    <scope>NUCLEOTIDE SEQUENCE</scope>
    <source>
        <strain evidence="1">90-106</strain>
    </source>
</reference>
<name>A0A8G0KY53_9FLAO</name>
<accession>A0A8G0KY53</accession>
<dbReference type="AlphaFoldDB" id="A0A8G0KY53"/>